<feature type="coiled-coil region" evidence="1">
    <location>
        <begin position="298"/>
        <end position="332"/>
    </location>
</feature>
<evidence type="ECO:0000256" key="1">
    <source>
        <dbReference type="SAM" id="Coils"/>
    </source>
</evidence>
<accession>A0A8S1D0F2</accession>
<evidence type="ECO:0000313" key="3">
    <source>
        <dbReference type="Proteomes" id="UP000494165"/>
    </source>
</evidence>
<dbReference type="OrthoDB" id="8179209at2759"/>
<protein>
    <submittedName>
        <fullName evidence="2">Uncharacterized protein</fullName>
    </submittedName>
</protein>
<gene>
    <name evidence="2" type="ORF">CLODIP_2_CD08559</name>
</gene>
<proteinExistence type="predicted"/>
<evidence type="ECO:0000313" key="2">
    <source>
        <dbReference type="EMBL" id="CAB3371162.1"/>
    </source>
</evidence>
<dbReference type="EMBL" id="CADEPI010000058">
    <property type="protein sequence ID" value="CAB3371162.1"/>
    <property type="molecule type" value="Genomic_DNA"/>
</dbReference>
<dbReference type="AlphaFoldDB" id="A0A8S1D0F2"/>
<organism evidence="2 3">
    <name type="scientific">Cloeon dipterum</name>
    <dbReference type="NCBI Taxonomy" id="197152"/>
    <lineage>
        <taxon>Eukaryota</taxon>
        <taxon>Metazoa</taxon>
        <taxon>Ecdysozoa</taxon>
        <taxon>Arthropoda</taxon>
        <taxon>Hexapoda</taxon>
        <taxon>Insecta</taxon>
        <taxon>Pterygota</taxon>
        <taxon>Palaeoptera</taxon>
        <taxon>Ephemeroptera</taxon>
        <taxon>Pisciforma</taxon>
        <taxon>Baetidae</taxon>
        <taxon>Cloeon</taxon>
    </lineage>
</organism>
<reference evidence="2 3" key="1">
    <citation type="submission" date="2020-04" db="EMBL/GenBank/DDBJ databases">
        <authorList>
            <person name="Alioto T."/>
            <person name="Alioto T."/>
            <person name="Gomez Garrido J."/>
        </authorList>
    </citation>
    <scope>NUCLEOTIDE SEQUENCE [LARGE SCALE GENOMIC DNA]</scope>
</reference>
<keyword evidence="1" id="KW-0175">Coiled coil</keyword>
<keyword evidence="3" id="KW-1185">Reference proteome</keyword>
<sequence length="332" mass="38471">MESDIKRRDVSEEANMKQQLQLALHEKDVVLDLWRLAVSEVSNLEKVIKILQEQKDISFNSSSHSIENRLEKARANSVAESQLAEARSLLVKERVHKAEVEGELSKEREMRQALNQQLVQALSQVQELEQDKHIRLDEERRMAQKVSSLKREREELQTALDQLQGQLKEMRMQAEEGQAKVADALNLVDSACINRDQTTIELAKSKEEIARLESALKTLTDEAQLQVKREVEQVKQQCNLHVQSILSDIKRSQEEGTEYKHKAEKAMYSQKQAEQLVEQKAQELMAVRLKESSLEPKLHAVQMQLRDMEKRCNTAEKKALVLQQNYREEQER</sequence>
<feature type="coiled-coil region" evidence="1">
    <location>
        <begin position="97"/>
        <end position="229"/>
    </location>
</feature>
<name>A0A8S1D0F2_9INSE</name>
<comment type="caution">
    <text evidence="2">The sequence shown here is derived from an EMBL/GenBank/DDBJ whole genome shotgun (WGS) entry which is preliminary data.</text>
</comment>
<dbReference type="Proteomes" id="UP000494165">
    <property type="component" value="Unassembled WGS sequence"/>
</dbReference>